<dbReference type="AlphaFoldDB" id="D2D3B5"/>
<evidence type="ECO:0000259" key="5">
    <source>
        <dbReference type="PROSITE" id="PS50931"/>
    </source>
</evidence>
<feature type="domain" description="HTH lysR-type" evidence="5">
    <location>
        <begin position="11"/>
        <end position="64"/>
    </location>
</feature>
<dbReference type="InterPro" id="IPR050950">
    <property type="entry name" value="HTH-type_LysR_regulators"/>
</dbReference>
<dbReference type="InterPro" id="IPR000847">
    <property type="entry name" value="LysR_HTH_N"/>
</dbReference>
<dbReference type="Gene3D" id="1.10.10.10">
    <property type="entry name" value="Winged helix-like DNA-binding domain superfamily/Winged helix DNA-binding domain"/>
    <property type="match status" value="1"/>
</dbReference>
<evidence type="ECO:0000256" key="4">
    <source>
        <dbReference type="ARBA" id="ARBA00023163"/>
    </source>
</evidence>
<name>D2D3B5_SPHMC</name>
<dbReference type="Gene3D" id="3.40.190.290">
    <property type="match status" value="1"/>
</dbReference>
<keyword evidence="4" id="KW-0804">Transcription</keyword>
<dbReference type="InterPro" id="IPR036390">
    <property type="entry name" value="WH_DNA-bd_sf"/>
</dbReference>
<keyword evidence="3" id="KW-0238">DNA-binding</keyword>
<dbReference type="InterPro" id="IPR005119">
    <property type="entry name" value="LysR_subst-bd"/>
</dbReference>
<dbReference type="PANTHER" id="PTHR30419:SF8">
    <property type="entry name" value="NITROGEN ASSIMILATION TRANSCRIPTIONAL ACTIVATOR-RELATED"/>
    <property type="match status" value="1"/>
</dbReference>
<reference evidence="6" key="1">
    <citation type="journal article" date="2010" name="J. Biotechnol.">
        <title>Degradation of fumonisin B1 by the consecutive action of two bacterial enzymes.</title>
        <authorList>
            <person name="Heinl S."/>
            <person name="Hartinger D."/>
            <person name="Thamhesl M."/>
            <person name="Vekiru E."/>
            <person name="Krska R."/>
            <person name="Schatzmayr G."/>
            <person name="Moll W.-D."/>
            <person name="Grabherr R."/>
        </authorList>
    </citation>
    <scope>NUCLEOTIDE SEQUENCE</scope>
    <source>
        <strain evidence="6">MTA144</strain>
    </source>
</reference>
<sequence>MASKFNCELLDLRSFVAVYETRSFSHAARLLNQSQPALSRRIQRLESLVGGPLFERTSRSLAETALGKELLPVAHRALELVDTSLFASPNVREFRWTDITIACVQTAAFHVLPRAARLYMDQNPRVRLRILDVPAVEAADLVASGEAEFGISIESLLPSSLRFDALHEDPFGLACHRSHPLASLEILEWTQLKGESLIAVHRASRNRTLLDAELARNNIALEWRYEVAHLTTALGLIDAQLGVAVMPRMVMPRSGRSEVVWRPVVAPVVQRTIGIVQRRTGSMHPAAQQLLARLRAAWSSANLGDIASREDGAS</sequence>
<protein>
    <submittedName>
        <fullName evidence="6">FumC</fullName>
    </submittedName>
</protein>
<dbReference type="CDD" id="cd08440">
    <property type="entry name" value="PBP2_LTTR_like_4"/>
    <property type="match status" value="1"/>
</dbReference>
<dbReference type="GO" id="GO:0005829">
    <property type="term" value="C:cytosol"/>
    <property type="evidence" value="ECO:0007669"/>
    <property type="project" value="TreeGrafter"/>
</dbReference>
<dbReference type="PROSITE" id="PS50931">
    <property type="entry name" value="HTH_LYSR"/>
    <property type="match status" value="1"/>
</dbReference>
<dbReference type="GO" id="GO:0003700">
    <property type="term" value="F:DNA-binding transcription factor activity"/>
    <property type="evidence" value="ECO:0007669"/>
    <property type="project" value="InterPro"/>
</dbReference>
<gene>
    <name evidence="6" type="primary">fumC</name>
</gene>
<dbReference type="SUPFAM" id="SSF53850">
    <property type="entry name" value="Periplasmic binding protein-like II"/>
    <property type="match status" value="1"/>
</dbReference>
<evidence type="ECO:0000256" key="2">
    <source>
        <dbReference type="ARBA" id="ARBA00023015"/>
    </source>
</evidence>
<organism evidence="6">
    <name type="scientific">Sphingopyxis macrogoltabida</name>
    <name type="common">Sphingomonas macrogoltabidus</name>
    <dbReference type="NCBI Taxonomy" id="33050"/>
    <lineage>
        <taxon>Bacteria</taxon>
        <taxon>Pseudomonadati</taxon>
        <taxon>Pseudomonadota</taxon>
        <taxon>Alphaproteobacteria</taxon>
        <taxon>Sphingomonadales</taxon>
        <taxon>Sphingomonadaceae</taxon>
        <taxon>Sphingopyxis</taxon>
    </lineage>
</organism>
<accession>D2D3B5</accession>
<dbReference type="PANTHER" id="PTHR30419">
    <property type="entry name" value="HTH-TYPE TRANSCRIPTIONAL REGULATOR YBHD"/>
    <property type="match status" value="1"/>
</dbReference>
<dbReference type="EMBL" id="FJ426269">
    <property type="protein sequence ID" value="ACS27055.1"/>
    <property type="molecule type" value="Genomic_DNA"/>
</dbReference>
<comment type="similarity">
    <text evidence="1">Belongs to the LysR transcriptional regulatory family.</text>
</comment>
<dbReference type="FunFam" id="1.10.10.10:FF:000001">
    <property type="entry name" value="LysR family transcriptional regulator"/>
    <property type="match status" value="1"/>
</dbReference>
<dbReference type="InterPro" id="IPR036388">
    <property type="entry name" value="WH-like_DNA-bd_sf"/>
</dbReference>
<evidence type="ECO:0000256" key="3">
    <source>
        <dbReference type="ARBA" id="ARBA00023125"/>
    </source>
</evidence>
<dbReference type="Pfam" id="PF00126">
    <property type="entry name" value="HTH_1"/>
    <property type="match status" value="1"/>
</dbReference>
<evidence type="ECO:0000256" key="1">
    <source>
        <dbReference type="ARBA" id="ARBA00009437"/>
    </source>
</evidence>
<dbReference type="GO" id="GO:0003677">
    <property type="term" value="F:DNA binding"/>
    <property type="evidence" value="ECO:0007669"/>
    <property type="project" value="UniProtKB-KW"/>
</dbReference>
<dbReference type="SUPFAM" id="SSF46785">
    <property type="entry name" value="Winged helix' DNA-binding domain"/>
    <property type="match status" value="1"/>
</dbReference>
<evidence type="ECO:0000313" key="6">
    <source>
        <dbReference type="EMBL" id="ACS27055.1"/>
    </source>
</evidence>
<proteinExistence type="inferred from homology"/>
<dbReference type="Pfam" id="PF03466">
    <property type="entry name" value="LysR_substrate"/>
    <property type="match status" value="1"/>
</dbReference>
<keyword evidence="2" id="KW-0805">Transcription regulation</keyword>
<dbReference type="PRINTS" id="PR00039">
    <property type="entry name" value="HTHLYSR"/>
</dbReference>